<feature type="transmembrane region" description="Helical" evidence="1">
    <location>
        <begin position="97"/>
        <end position="115"/>
    </location>
</feature>
<evidence type="ECO:0000313" key="4">
    <source>
        <dbReference type="Proteomes" id="UP000321058"/>
    </source>
</evidence>
<evidence type="ECO:0000256" key="1">
    <source>
        <dbReference type="SAM" id="Phobius"/>
    </source>
</evidence>
<comment type="caution">
    <text evidence="3">The sequence shown here is derived from an EMBL/GenBank/DDBJ whole genome shotgun (WGS) entry which is preliminary data.</text>
</comment>
<name>A0A512N416_9HYPH</name>
<accession>A0A512N416</accession>
<dbReference type="PANTHER" id="PTHR23028">
    <property type="entry name" value="ACETYLTRANSFERASE"/>
    <property type="match status" value="1"/>
</dbReference>
<evidence type="ECO:0000313" key="3">
    <source>
        <dbReference type="EMBL" id="GEP53726.1"/>
    </source>
</evidence>
<protein>
    <recommendedName>
        <fullName evidence="2">Acyltransferase 3 domain-containing protein</fullName>
    </recommendedName>
</protein>
<dbReference type="Proteomes" id="UP000321058">
    <property type="component" value="Unassembled WGS sequence"/>
</dbReference>
<sequence length="147" mass="15753">MERDAAGPGQSTSRPPLPILTTLRFFAAAEVVAFHVAQTKPAWSSPVGILSGLMSGGYSAVVFFFVLSGFILAYVHTGENGRAGCNVSATRFWRLRFARIAPAYYLGLLLALPIVTQVVAQSHWSDWKIAVGLASVVVFLQAGGRPM</sequence>
<keyword evidence="1" id="KW-1133">Transmembrane helix</keyword>
<evidence type="ECO:0000259" key="2">
    <source>
        <dbReference type="Pfam" id="PF01757"/>
    </source>
</evidence>
<feature type="transmembrane region" description="Helical" evidence="1">
    <location>
        <begin position="17"/>
        <end position="37"/>
    </location>
</feature>
<keyword evidence="1" id="KW-0472">Membrane</keyword>
<reference evidence="3 4" key="1">
    <citation type="submission" date="2019-07" db="EMBL/GenBank/DDBJ databases">
        <title>Whole genome shotgun sequence of Reyranella soli NBRC 108950.</title>
        <authorList>
            <person name="Hosoyama A."/>
            <person name="Uohara A."/>
            <person name="Ohji S."/>
            <person name="Ichikawa N."/>
        </authorList>
    </citation>
    <scope>NUCLEOTIDE SEQUENCE [LARGE SCALE GENOMIC DNA]</scope>
    <source>
        <strain evidence="3 4">NBRC 108950</strain>
    </source>
</reference>
<dbReference type="PANTHER" id="PTHR23028:SF53">
    <property type="entry name" value="ACYL_TRANSF_3 DOMAIN-CONTAINING PROTEIN"/>
    <property type="match status" value="1"/>
</dbReference>
<dbReference type="GO" id="GO:0000271">
    <property type="term" value="P:polysaccharide biosynthetic process"/>
    <property type="evidence" value="ECO:0007669"/>
    <property type="project" value="TreeGrafter"/>
</dbReference>
<keyword evidence="4" id="KW-1185">Reference proteome</keyword>
<dbReference type="GO" id="GO:0016747">
    <property type="term" value="F:acyltransferase activity, transferring groups other than amino-acyl groups"/>
    <property type="evidence" value="ECO:0007669"/>
    <property type="project" value="InterPro"/>
</dbReference>
<dbReference type="AlphaFoldDB" id="A0A512N416"/>
<dbReference type="InterPro" id="IPR002656">
    <property type="entry name" value="Acyl_transf_3_dom"/>
</dbReference>
<keyword evidence="1" id="KW-0812">Transmembrane</keyword>
<dbReference type="EMBL" id="BKAJ01000016">
    <property type="protein sequence ID" value="GEP53726.1"/>
    <property type="molecule type" value="Genomic_DNA"/>
</dbReference>
<feature type="domain" description="Acyltransferase 3" evidence="2">
    <location>
        <begin position="20"/>
        <end position="128"/>
    </location>
</feature>
<organism evidence="3 4">
    <name type="scientific">Reyranella soli</name>
    <dbReference type="NCBI Taxonomy" id="1230389"/>
    <lineage>
        <taxon>Bacteria</taxon>
        <taxon>Pseudomonadati</taxon>
        <taxon>Pseudomonadota</taxon>
        <taxon>Alphaproteobacteria</taxon>
        <taxon>Hyphomicrobiales</taxon>
        <taxon>Reyranellaceae</taxon>
        <taxon>Reyranella</taxon>
    </lineage>
</organism>
<feature type="transmembrane region" description="Helical" evidence="1">
    <location>
        <begin position="57"/>
        <end position="76"/>
    </location>
</feature>
<dbReference type="InterPro" id="IPR050879">
    <property type="entry name" value="Acyltransferase_3"/>
</dbReference>
<proteinExistence type="predicted"/>
<dbReference type="Pfam" id="PF01757">
    <property type="entry name" value="Acyl_transf_3"/>
    <property type="match status" value="1"/>
</dbReference>
<gene>
    <name evidence="3" type="ORF">RSO01_08920</name>
</gene>
<dbReference type="GO" id="GO:0016020">
    <property type="term" value="C:membrane"/>
    <property type="evidence" value="ECO:0007669"/>
    <property type="project" value="TreeGrafter"/>
</dbReference>